<sequence length="186" mass="19414">MSSNTRSTKNSPRSVTSSDAIEQLLTPSSSMDSIRATVGTAGVEVPNPEGRQSNTPSGVLAAPTIHPMGVSPRADYGDRNRPLPPLPISSSAAITSSPAKAADTKKDTTSMTGSSGKVSPDAANGRSKAGASDKGQRSANATQSFSSTQDLGKNQIKFPTMDESQRPAVAPMQRLPVRRVLRRPEP</sequence>
<comment type="caution">
    <text evidence="2">The sequence shown here is derived from an EMBL/GenBank/DDBJ whole genome shotgun (WGS) entry which is preliminary data.</text>
</comment>
<gene>
    <name evidence="2" type="ORF">CC1G_09645</name>
</gene>
<evidence type="ECO:0000313" key="3">
    <source>
        <dbReference type="Proteomes" id="UP000001861"/>
    </source>
</evidence>
<proteinExistence type="predicted"/>
<protein>
    <submittedName>
        <fullName evidence="2">Uncharacterized protein</fullName>
    </submittedName>
</protein>
<feature type="compositionally biased region" description="Polar residues" evidence="1">
    <location>
        <begin position="1"/>
        <end position="32"/>
    </location>
</feature>
<organism evidence="2 3">
    <name type="scientific">Coprinopsis cinerea (strain Okayama-7 / 130 / ATCC MYA-4618 / FGSC 9003)</name>
    <name type="common">Inky cap fungus</name>
    <name type="synonym">Hormographiella aspergillata</name>
    <dbReference type="NCBI Taxonomy" id="240176"/>
    <lineage>
        <taxon>Eukaryota</taxon>
        <taxon>Fungi</taxon>
        <taxon>Dikarya</taxon>
        <taxon>Basidiomycota</taxon>
        <taxon>Agaricomycotina</taxon>
        <taxon>Agaricomycetes</taxon>
        <taxon>Agaricomycetidae</taxon>
        <taxon>Agaricales</taxon>
        <taxon>Agaricineae</taxon>
        <taxon>Psathyrellaceae</taxon>
        <taxon>Coprinopsis</taxon>
    </lineage>
</organism>
<keyword evidence="3" id="KW-1185">Reference proteome</keyword>
<dbReference type="GeneID" id="6016361"/>
<feature type="compositionally biased region" description="Low complexity" evidence="1">
    <location>
        <begin position="88"/>
        <end position="101"/>
    </location>
</feature>
<dbReference type="VEuPathDB" id="FungiDB:CC1G_09645"/>
<dbReference type="AlphaFoldDB" id="A8P9C8"/>
<evidence type="ECO:0000313" key="2">
    <source>
        <dbReference type="EMBL" id="EAU82043.2"/>
    </source>
</evidence>
<name>A8P9C8_COPC7</name>
<evidence type="ECO:0000256" key="1">
    <source>
        <dbReference type="SAM" id="MobiDB-lite"/>
    </source>
</evidence>
<feature type="region of interest" description="Disordered" evidence="1">
    <location>
        <begin position="1"/>
        <end position="186"/>
    </location>
</feature>
<reference evidence="2 3" key="1">
    <citation type="journal article" date="2010" name="Proc. Natl. Acad. Sci. U.S.A.">
        <title>Insights into evolution of multicellular fungi from the assembled chromosomes of the mushroom Coprinopsis cinerea (Coprinus cinereus).</title>
        <authorList>
            <person name="Stajich J.E."/>
            <person name="Wilke S.K."/>
            <person name="Ahren D."/>
            <person name="Au C.H."/>
            <person name="Birren B.W."/>
            <person name="Borodovsky M."/>
            <person name="Burns C."/>
            <person name="Canback B."/>
            <person name="Casselton L.A."/>
            <person name="Cheng C.K."/>
            <person name="Deng J."/>
            <person name="Dietrich F.S."/>
            <person name="Fargo D.C."/>
            <person name="Farman M.L."/>
            <person name="Gathman A.C."/>
            <person name="Goldberg J."/>
            <person name="Guigo R."/>
            <person name="Hoegger P.J."/>
            <person name="Hooker J.B."/>
            <person name="Huggins A."/>
            <person name="James T.Y."/>
            <person name="Kamada T."/>
            <person name="Kilaru S."/>
            <person name="Kodira C."/>
            <person name="Kues U."/>
            <person name="Kupfer D."/>
            <person name="Kwan H.S."/>
            <person name="Lomsadze A."/>
            <person name="Li W."/>
            <person name="Lilly W.W."/>
            <person name="Ma L.J."/>
            <person name="Mackey A.J."/>
            <person name="Manning G."/>
            <person name="Martin F."/>
            <person name="Muraguchi H."/>
            <person name="Natvig D.O."/>
            <person name="Palmerini H."/>
            <person name="Ramesh M.A."/>
            <person name="Rehmeyer C.J."/>
            <person name="Roe B.A."/>
            <person name="Shenoy N."/>
            <person name="Stanke M."/>
            <person name="Ter-Hovhannisyan V."/>
            <person name="Tunlid A."/>
            <person name="Velagapudi R."/>
            <person name="Vision T.J."/>
            <person name="Zeng Q."/>
            <person name="Zolan M.E."/>
            <person name="Pukkila P.J."/>
        </authorList>
    </citation>
    <scope>NUCLEOTIDE SEQUENCE [LARGE SCALE GENOMIC DNA]</scope>
    <source>
        <strain evidence="3">Okayama-7 / 130 / ATCC MYA-4618 / FGSC 9003</strain>
    </source>
</reference>
<dbReference type="RefSeq" id="XP_001839742.2">
    <property type="nucleotide sequence ID" value="XM_001839690.2"/>
</dbReference>
<dbReference type="InParanoid" id="A8P9C8"/>
<accession>A8P9C8</accession>
<dbReference type="KEGG" id="cci:CC1G_09645"/>
<dbReference type="Proteomes" id="UP000001861">
    <property type="component" value="Unassembled WGS sequence"/>
</dbReference>
<feature type="compositionally biased region" description="Basic residues" evidence="1">
    <location>
        <begin position="176"/>
        <end position="186"/>
    </location>
</feature>
<dbReference type="HOGENOM" id="CLU_1454314_0_0_1"/>
<feature type="compositionally biased region" description="Polar residues" evidence="1">
    <location>
        <begin position="137"/>
        <end position="152"/>
    </location>
</feature>
<dbReference type="EMBL" id="AACS02000011">
    <property type="protein sequence ID" value="EAU82043.2"/>
    <property type="molecule type" value="Genomic_DNA"/>
</dbReference>